<evidence type="ECO:0000256" key="3">
    <source>
        <dbReference type="HAMAP-Rule" id="MF_01440"/>
    </source>
</evidence>
<accession>A0A7M3MI42</accession>
<dbReference type="InterPro" id="IPR005659">
    <property type="entry name" value="Chemorcpt_Glu_NH3ase_CheD"/>
</dbReference>
<dbReference type="PANTHER" id="PTHR35147">
    <property type="entry name" value="CHEMORECEPTOR GLUTAMINE DEAMIDASE CHED-RELATED"/>
    <property type="match status" value="1"/>
</dbReference>
<dbReference type="AlphaFoldDB" id="A0A7M3MI42"/>
<dbReference type="InterPro" id="IPR038592">
    <property type="entry name" value="CheD-like_sf"/>
</dbReference>
<dbReference type="OrthoDB" id="9807202at2"/>
<dbReference type="GO" id="GO:0050568">
    <property type="term" value="F:protein-glutamine glutaminase activity"/>
    <property type="evidence" value="ECO:0007669"/>
    <property type="project" value="UniProtKB-UniRule"/>
</dbReference>
<dbReference type="GO" id="GO:0006935">
    <property type="term" value="P:chemotaxis"/>
    <property type="evidence" value="ECO:0007669"/>
    <property type="project" value="UniProtKB-UniRule"/>
</dbReference>
<gene>
    <name evidence="3" type="primary">cheD</name>
    <name evidence="4" type="ORF">DPQ33_05235</name>
</gene>
<evidence type="ECO:0000313" key="5">
    <source>
        <dbReference type="Proteomes" id="UP000448292"/>
    </source>
</evidence>
<proteinExistence type="inferred from homology"/>
<evidence type="ECO:0000256" key="2">
    <source>
        <dbReference type="ARBA" id="ARBA00022801"/>
    </source>
</evidence>
<dbReference type="SUPFAM" id="SSF64438">
    <property type="entry name" value="CNF1/YfiH-like putative cysteine hydrolases"/>
    <property type="match status" value="1"/>
</dbReference>
<dbReference type="HAMAP" id="MF_01440">
    <property type="entry name" value="CheD"/>
    <property type="match status" value="1"/>
</dbReference>
<dbReference type="RefSeq" id="WP_144302138.1">
    <property type="nucleotide sequence ID" value="NZ_QMIE01000003.1"/>
</dbReference>
<protein>
    <recommendedName>
        <fullName evidence="3">Probable chemoreceptor glutamine deamidase CheD</fullName>
        <ecNumber evidence="3">3.5.1.44</ecNumber>
    </recommendedName>
</protein>
<comment type="catalytic activity">
    <reaction evidence="3">
        <text>L-glutaminyl-[protein] + H2O = L-glutamyl-[protein] + NH4(+)</text>
        <dbReference type="Rhea" id="RHEA:16441"/>
        <dbReference type="Rhea" id="RHEA-COMP:10207"/>
        <dbReference type="Rhea" id="RHEA-COMP:10208"/>
        <dbReference type="ChEBI" id="CHEBI:15377"/>
        <dbReference type="ChEBI" id="CHEBI:28938"/>
        <dbReference type="ChEBI" id="CHEBI:29973"/>
        <dbReference type="ChEBI" id="CHEBI:30011"/>
        <dbReference type="EC" id="3.5.1.44"/>
    </reaction>
</comment>
<evidence type="ECO:0000313" key="4">
    <source>
        <dbReference type="EMBL" id="TVM18863.1"/>
    </source>
</evidence>
<dbReference type="Gene3D" id="3.30.1330.200">
    <property type="match status" value="1"/>
</dbReference>
<reference evidence="4 5" key="1">
    <citation type="submission" date="2018-06" db="EMBL/GenBank/DDBJ databases">
        <title>Complete genome of Desulfovibrio indonesiensis P37SLT.</title>
        <authorList>
            <person name="Crispim J.S."/>
            <person name="Vidigal P.M.P."/>
            <person name="Silva L.C.F."/>
            <person name="Laguardia C.N."/>
            <person name="Araujo L.C."/>
            <person name="Dias R.S."/>
            <person name="Sousa M.P."/>
            <person name="Paula S.O."/>
            <person name="Silva C."/>
        </authorList>
    </citation>
    <scope>NUCLEOTIDE SEQUENCE [LARGE SCALE GENOMIC DNA]</scope>
    <source>
        <strain evidence="4 5">P37SLT</strain>
    </source>
</reference>
<keyword evidence="1 3" id="KW-0145">Chemotaxis</keyword>
<sequence length="204" mass="22410">MTPAESIRTRNDSSHDTPKILIQSGLPLEHLKISECLVTSKDCLVTTVLGSCVSVTFFSDRPRLAGIFHAMLPDSTSRMFNRRDDLARPIRPEDACKYVDTAIQRIVAKFTAHGVKTSNIEIKLFGGALSLMSDQKENIREIVDVGAKNVAIARRDLGRLGLSPVSESVLGGRGRKLFFHAATGRVWMKFLGAKAAARDLSLRC</sequence>
<name>A0A7M3MI42_9BACT</name>
<dbReference type="EC" id="3.5.1.44" evidence="3"/>
<dbReference type="PANTHER" id="PTHR35147:SF1">
    <property type="entry name" value="CHEMORECEPTOR GLUTAMINE DEAMIDASE CHED-RELATED"/>
    <property type="match status" value="1"/>
</dbReference>
<organism evidence="4 5">
    <name type="scientific">Oceanidesulfovibrio indonesiensis</name>
    <dbReference type="NCBI Taxonomy" id="54767"/>
    <lineage>
        <taxon>Bacteria</taxon>
        <taxon>Pseudomonadati</taxon>
        <taxon>Thermodesulfobacteriota</taxon>
        <taxon>Desulfovibrionia</taxon>
        <taxon>Desulfovibrionales</taxon>
        <taxon>Desulfovibrionaceae</taxon>
        <taxon>Oceanidesulfovibrio</taxon>
    </lineage>
</organism>
<dbReference type="InterPro" id="IPR011324">
    <property type="entry name" value="Cytotoxic_necrot_fac-like_cat"/>
</dbReference>
<evidence type="ECO:0000256" key="1">
    <source>
        <dbReference type="ARBA" id="ARBA00022500"/>
    </source>
</evidence>
<dbReference type="Pfam" id="PF03975">
    <property type="entry name" value="CheD"/>
    <property type="match status" value="1"/>
</dbReference>
<dbReference type="Proteomes" id="UP000448292">
    <property type="component" value="Unassembled WGS sequence"/>
</dbReference>
<keyword evidence="2 3" id="KW-0378">Hydrolase</keyword>
<keyword evidence="5" id="KW-1185">Reference proteome</keyword>
<comment type="caution">
    <text evidence="4">The sequence shown here is derived from an EMBL/GenBank/DDBJ whole genome shotgun (WGS) entry which is preliminary data.</text>
</comment>
<comment type="function">
    <text evidence="3">Probably deamidates glutamine residues to glutamate on methyl-accepting chemotaxis receptors (MCPs), playing an important role in chemotaxis.</text>
</comment>
<dbReference type="EMBL" id="QMIE01000003">
    <property type="protein sequence ID" value="TVM18863.1"/>
    <property type="molecule type" value="Genomic_DNA"/>
</dbReference>
<comment type="similarity">
    <text evidence="3">Belongs to the CheD family.</text>
</comment>
<dbReference type="CDD" id="cd16352">
    <property type="entry name" value="CheD"/>
    <property type="match status" value="1"/>
</dbReference>